<dbReference type="Proteomes" id="UP000054624">
    <property type="component" value="Unassembled WGS sequence"/>
</dbReference>
<dbReference type="Gene3D" id="1.25.40.10">
    <property type="entry name" value="Tetratricopeptide repeat domain"/>
    <property type="match status" value="2"/>
</dbReference>
<dbReference type="RefSeq" id="WP_061163234.1">
    <property type="nucleotide sequence ID" value="NZ_FCOI02000023.1"/>
</dbReference>
<dbReference type="SUPFAM" id="SSF48452">
    <property type="entry name" value="TPR-like"/>
    <property type="match status" value="1"/>
</dbReference>
<feature type="repeat" description="TPR" evidence="3">
    <location>
        <begin position="125"/>
        <end position="158"/>
    </location>
</feature>
<dbReference type="GO" id="GO:0016757">
    <property type="term" value="F:glycosyltransferase activity"/>
    <property type="evidence" value="ECO:0007669"/>
    <property type="project" value="InterPro"/>
</dbReference>
<dbReference type="InterPro" id="IPR002201">
    <property type="entry name" value="Glyco_trans_9"/>
</dbReference>
<evidence type="ECO:0000313" key="4">
    <source>
        <dbReference type="EMBL" id="SAK81468.1"/>
    </source>
</evidence>
<organism evidence="4 5">
    <name type="scientific">Caballeronia temeraria</name>
    <dbReference type="NCBI Taxonomy" id="1777137"/>
    <lineage>
        <taxon>Bacteria</taxon>
        <taxon>Pseudomonadati</taxon>
        <taxon>Pseudomonadota</taxon>
        <taxon>Betaproteobacteria</taxon>
        <taxon>Burkholderiales</taxon>
        <taxon>Burkholderiaceae</taxon>
        <taxon>Caballeronia</taxon>
    </lineage>
</organism>
<dbReference type="PANTHER" id="PTHR45586:SF1">
    <property type="entry name" value="LIPOPOLYSACCHARIDE ASSEMBLY PROTEIN B"/>
    <property type="match status" value="1"/>
</dbReference>
<dbReference type="PROSITE" id="PS50005">
    <property type="entry name" value="TPR"/>
    <property type="match status" value="2"/>
</dbReference>
<evidence type="ECO:0000256" key="2">
    <source>
        <dbReference type="ARBA" id="ARBA00022803"/>
    </source>
</evidence>
<reference evidence="5" key="1">
    <citation type="submission" date="2016-01" db="EMBL/GenBank/DDBJ databases">
        <authorList>
            <person name="Peeters Charlotte."/>
        </authorList>
    </citation>
    <scope>NUCLEOTIDE SEQUENCE [LARGE SCALE GENOMIC DNA]</scope>
</reference>
<dbReference type="InterPro" id="IPR051012">
    <property type="entry name" value="CellSynth/LPSAsmb/PSIAsmb"/>
</dbReference>
<dbReference type="STRING" id="1777137.AWB76_05542"/>
<accession>A0A158CGF9</accession>
<dbReference type="SUPFAM" id="SSF53756">
    <property type="entry name" value="UDP-Glycosyltransferase/glycogen phosphorylase"/>
    <property type="match status" value="1"/>
</dbReference>
<name>A0A158CGF9_9BURK</name>
<dbReference type="Gene3D" id="3.40.50.2000">
    <property type="entry name" value="Glycogen Phosphorylase B"/>
    <property type="match status" value="1"/>
</dbReference>
<keyword evidence="5" id="KW-1185">Reference proteome</keyword>
<protein>
    <submittedName>
        <fullName evidence="4">TPR repeat-containing protein</fullName>
    </submittedName>
</protein>
<evidence type="ECO:0000256" key="1">
    <source>
        <dbReference type="ARBA" id="ARBA00022737"/>
    </source>
</evidence>
<evidence type="ECO:0000256" key="3">
    <source>
        <dbReference type="PROSITE-ProRule" id="PRU00339"/>
    </source>
</evidence>
<dbReference type="SMART" id="SM00028">
    <property type="entry name" value="TPR"/>
    <property type="match status" value="3"/>
</dbReference>
<dbReference type="PANTHER" id="PTHR45586">
    <property type="entry name" value="TPR REPEAT-CONTAINING PROTEIN PA4667"/>
    <property type="match status" value="1"/>
</dbReference>
<keyword evidence="1" id="KW-0677">Repeat</keyword>
<dbReference type="InterPro" id="IPR011990">
    <property type="entry name" value="TPR-like_helical_dom_sf"/>
</dbReference>
<dbReference type="AlphaFoldDB" id="A0A158CGF9"/>
<dbReference type="EMBL" id="FCOI02000023">
    <property type="protein sequence ID" value="SAK81468.1"/>
    <property type="molecule type" value="Genomic_DNA"/>
</dbReference>
<keyword evidence="2 3" id="KW-0802">TPR repeat</keyword>
<dbReference type="Pfam" id="PF14559">
    <property type="entry name" value="TPR_19"/>
    <property type="match status" value="1"/>
</dbReference>
<evidence type="ECO:0000313" key="5">
    <source>
        <dbReference type="Proteomes" id="UP000054624"/>
    </source>
</evidence>
<dbReference type="InterPro" id="IPR019734">
    <property type="entry name" value="TPR_rpt"/>
</dbReference>
<feature type="repeat" description="TPR" evidence="3">
    <location>
        <begin position="91"/>
        <end position="124"/>
    </location>
</feature>
<proteinExistence type="predicted"/>
<dbReference type="Pfam" id="PF01075">
    <property type="entry name" value="Glyco_transf_9"/>
    <property type="match status" value="1"/>
</dbReference>
<gene>
    <name evidence="4" type="ORF">AWB76_05542</name>
</gene>
<sequence length="490" mass="55548">MTHVDACLSQCIGIEERSQALLLKGNIAQLMKRHPDAAACFEQVAQAFPSAWLYNVLSGTLISCGEFERAAAAARAGLALPAEQDSSDTTKGLLTNLSDALYRGKAYPEAKEAFRQLLRLTPDNFAARNNLGFILQQLDQVDAAIEQMQHAVRLRPSSSQCRNTLACALLLAGRYEEAWPHFEHRWAGLKSPSGESATMPTLPIQQWDGAFDNSSGQHLLVLAEQGFGDSLQFCRYLPMVLERFAKVGFVCPKPLRRLLAHSLGTRWPNLVLLDDVPSDFWQWDRYIFTMSMPMAFRTTLDTIPAAIPYLEAERRAAQQFTSRLEKLERPSLPRIGLVWAGGHSFMDIDQLRSISADQVDPLICWPRARWVSLQKPEIEEKRLKPEQRELVVDWMDEMKDFADTAALISCLDLVISVDTSVAHLAAAMGKPVWLLNRFAGCWRWLRNREDSPWYPSVRIFTQKERGNWDEVLERVVNALEHHDFRRDANV</sequence>